<comment type="caution">
    <text evidence="9">The sequence shown here is derived from an EMBL/GenBank/DDBJ whole genome shotgun (WGS) entry which is preliminary data.</text>
</comment>
<evidence type="ECO:0000313" key="9">
    <source>
        <dbReference type="EMBL" id="KKR23719.1"/>
    </source>
</evidence>
<evidence type="ECO:0000256" key="4">
    <source>
        <dbReference type="ARBA" id="ARBA00022801"/>
    </source>
</evidence>
<evidence type="ECO:0000256" key="1">
    <source>
        <dbReference type="ARBA" id="ARBA00022485"/>
    </source>
</evidence>
<dbReference type="GO" id="GO:0046872">
    <property type="term" value="F:metal ion binding"/>
    <property type="evidence" value="ECO:0007669"/>
    <property type="project" value="UniProtKB-KW"/>
</dbReference>
<keyword evidence="6" id="KW-0411">Iron-sulfur</keyword>
<protein>
    <submittedName>
        <fullName evidence="9">Phage SPO1 DNA polymerase-related protein</fullName>
    </submittedName>
</protein>
<dbReference type="SMART" id="SM00986">
    <property type="entry name" value="UDG"/>
    <property type="match status" value="1"/>
</dbReference>
<dbReference type="SMART" id="SM00987">
    <property type="entry name" value="UreE_C"/>
    <property type="match status" value="1"/>
</dbReference>
<keyword evidence="1" id="KW-0004">4Fe-4S</keyword>
<keyword evidence="7" id="KW-0234">DNA repair</keyword>
<dbReference type="InterPro" id="IPR051536">
    <property type="entry name" value="UDG_Type-4/5"/>
</dbReference>
<organism evidence="9 10">
    <name type="scientific">Candidatus Yanofskybacteria bacterium GW2011_GWD2_39_48</name>
    <dbReference type="NCBI Taxonomy" id="1619031"/>
    <lineage>
        <taxon>Bacteria</taxon>
        <taxon>Candidatus Yanofskyibacteriota</taxon>
    </lineage>
</organism>
<dbReference type="SUPFAM" id="SSF52141">
    <property type="entry name" value="Uracil-DNA glycosylase-like"/>
    <property type="match status" value="1"/>
</dbReference>
<dbReference type="PANTHER" id="PTHR33693:SF1">
    <property type="entry name" value="TYPE-4 URACIL-DNA GLYCOSYLASE"/>
    <property type="match status" value="1"/>
</dbReference>
<keyword evidence="2" id="KW-0479">Metal-binding</keyword>
<dbReference type="GO" id="GO:0097506">
    <property type="term" value="F:deaminated base DNA N-glycosylase activity"/>
    <property type="evidence" value="ECO:0007669"/>
    <property type="project" value="UniProtKB-ARBA"/>
</dbReference>
<proteinExistence type="predicted"/>
<reference evidence="9 10" key="1">
    <citation type="journal article" date="2015" name="Nature">
        <title>rRNA introns, odd ribosomes, and small enigmatic genomes across a large radiation of phyla.</title>
        <authorList>
            <person name="Brown C.T."/>
            <person name="Hug L.A."/>
            <person name="Thomas B.C."/>
            <person name="Sharon I."/>
            <person name="Castelle C.J."/>
            <person name="Singh A."/>
            <person name="Wilkins M.J."/>
            <person name="Williams K.H."/>
            <person name="Banfield J.F."/>
        </authorList>
    </citation>
    <scope>NUCLEOTIDE SEQUENCE [LARGE SCALE GENOMIC DNA]</scope>
</reference>
<name>A0A0G0P654_9BACT</name>
<dbReference type="AlphaFoldDB" id="A0A0G0P654"/>
<dbReference type="Proteomes" id="UP000034764">
    <property type="component" value="Unassembled WGS sequence"/>
</dbReference>
<evidence type="ECO:0000256" key="5">
    <source>
        <dbReference type="ARBA" id="ARBA00023004"/>
    </source>
</evidence>
<keyword evidence="4" id="KW-0378">Hydrolase</keyword>
<dbReference type="Gene3D" id="3.40.470.10">
    <property type="entry name" value="Uracil-DNA glycosylase-like domain"/>
    <property type="match status" value="1"/>
</dbReference>
<sequence>MSNKPSLNQVNLAIKKKFGSKKLIFGKGQIGSHVVFVCDIPGPLEHESNKPVAGPSEKLLNQLLKVAGIDKKKVYVTNVVKYSSSADKALTAKELKANGPFLKEEIRTVGPKIVVTLGNTALNGLGVRLPLDNIHGRTLNFGSYELLPTFHPETALNDASVKTLMQNDINKLRDLIAHLKDTPVEV</sequence>
<evidence type="ECO:0000256" key="6">
    <source>
        <dbReference type="ARBA" id="ARBA00023014"/>
    </source>
</evidence>
<evidence type="ECO:0000256" key="2">
    <source>
        <dbReference type="ARBA" id="ARBA00022723"/>
    </source>
</evidence>
<keyword evidence="5" id="KW-0408">Iron</keyword>
<feature type="domain" description="Uracil-DNA glycosylase-like" evidence="8">
    <location>
        <begin position="25"/>
        <end position="170"/>
    </location>
</feature>
<evidence type="ECO:0000259" key="8">
    <source>
        <dbReference type="SMART" id="SM00986"/>
    </source>
</evidence>
<dbReference type="GO" id="GO:0006281">
    <property type="term" value="P:DNA repair"/>
    <property type="evidence" value="ECO:0007669"/>
    <property type="project" value="UniProtKB-KW"/>
</dbReference>
<dbReference type="EMBL" id="LBXD01000009">
    <property type="protein sequence ID" value="KKR23719.1"/>
    <property type="molecule type" value="Genomic_DNA"/>
</dbReference>
<evidence type="ECO:0000313" key="10">
    <source>
        <dbReference type="Proteomes" id="UP000034764"/>
    </source>
</evidence>
<dbReference type="CDD" id="cd10030">
    <property type="entry name" value="UDG-F4_TTUDGA_SPO1dp_like"/>
    <property type="match status" value="1"/>
</dbReference>
<keyword evidence="3" id="KW-0227">DNA damage</keyword>
<dbReference type="PANTHER" id="PTHR33693">
    <property type="entry name" value="TYPE-5 URACIL-DNA GLYCOSYLASE"/>
    <property type="match status" value="1"/>
</dbReference>
<evidence type="ECO:0000256" key="7">
    <source>
        <dbReference type="ARBA" id="ARBA00023204"/>
    </source>
</evidence>
<accession>A0A0G0P654</accession>
<gene>
    <name evidence="9" type="ORF">UT53_C0009G0013</name>
</gene>
<dbReference type="GO" id="GO:0051539">
    <property type="term" value="F:4 iron, 4 sulfur cluster binding"/>
    <property type="evidence" value="ECO:0007669"/>
    <property type="project" value="UniProtKB-KW"/>
</dbReference>
<evidence type="ECO:0000256" key="3">
    <source>
        <dbReference type="ARBA" id="ARBA00022763"/>
    </source>
</evidence>
<dbReference type="Pfam" id="PF03167">
    <property type="entry name" value="UDG"/>
    <property type="match status" value="1"/>
</dbReference>
<dbReference type="InterPro" id="IPR036895">
    <property type="entry name" value="Uracil-DNA_glycosylase-like_sf"/>
</dbReference>
<dbReference type="InterPro" id="IPR005122">
    <property type="entry name" value="Uracil-DNA_glycosylase-like"/>
</dbReference>